<organism evidence="1 2">
    <name type="scientific">Motilibacter peucedani</name>
    <dbReference type="NCBI Taxonomy" id="598650"/>
    <lineage>
        <taxon>Bacteria</taxon>
        <taxon>Bacillati</taxon>
        <taxon>Actinomycetota</taxon>
        <taxon>Actinomycetes</taxon>
        <taxon>Motilibacterales</taxon>
        <taxon>Motilibacteraceae</taxon>
        <taxon>Motilibacter</taxon>
    </lineage>
</organism>
<dbReference type="InterPro" id="IPR025534">
    <property type="entry name" value="DUF4420"/>
</dbReference>
<dbReference type="InParanoid" id="A0A420XRJ3"/>
<name>A0A420XRJ3_9ACTN</name>
<evidence type="ECO:0000313" key="1">
    <source>
        <dbReference type="EMBL" id="RKS77498.1"/>
    </source>
</evidence>
<sequence>MTPPQRSYEHQLELVLGLERPADPNERLITWCAGSGPVGLARDSAGHIEIFLEGPPLPARSRTVRDALEHQPWQRQADAPDLLASRLLLPAAGHYDQVAAFLCTELLRNGAEEDVRAAFQLTEPVIELALERLRIADRALLGLAGELLVLEALLRCAGDHHVEALLASWTGYLEAPRDFQVGDVGVEVKTTTRTSSSHLVQGYQQVDVGHGVDGVDEHALLLVSIGLEWAHVDEDESTSTTLPGLVEAILGRVHATMGRAAGPAVARLLANTEAYGEPNQIGYQHLTMATNAAYTRRFRHTFVRCYDMSDGLIELLREHDIRRATHVDPDSVRYRLSLPDEVRGDMNPVRGLTSAVSEILRRSYGGGTP</sequence>
<dbReference type="RefSeq" id="WP_183061759.1">
    <property type="nucleotide sequence ID" value="NZ_RBWV01000010.1"/>
</dbReference>
<reference evidence="1 2" key="1">
    <citation type="submission" date="2018-10" db="EMBL/GenBank/DDBJ databases">
        <title>Genomic Encyclopedia of Archaeal and Bacterial Type Strains, Phase II (KMG-II): from individual species to whole genera.</title>
        <authorList>
            <person name="Goeker M."/>
        </authorList>
    </citation>
    <scope>NUCLEOTIDE SEQUENCE [LARGE SCALE GENOMIC DNA]</scope>
    <source>
        <strain evidence="1 2">RP-AC37</strain>
    </source>
</reference>
<dbReference type="Pfam" id="PF14390">
    <property type="entry name" value="DUF4420"/>
    <property type="match status" value="1"/>
</dbReference>
<protein>
    <submittedName>
        <fullName evidence="1">Putative PD-(D/E)XK family protein DUF4420</fullName>
    </submittedName>
</protein>
<evidence type="ECO:0000313" key="2">
    <source>
        <dbReference type="Proteomes" id="UP000281955"/>
    </source>
</evidence>
<gene>
    <name evidence="1" type="ORF">CLV35_1185</name>
</gene>
<keyword evidence="2" id="KW-1185">Reference proteome</keyword>
<proteinExistence type="predicted"/>
<comment type="caution">
    <text evidence="1">The sequence shown here is derived from an EMBL/GenBank/DDBJ whole genome shotgun (WGS) entry which is preliminary data.</text>
</comment>
<dbReference type="EMBL" id="RBWV01000010">
    <property type="protein sequence ID" value="RKS77498.1"/>
    <property type="molecule type" value="Genomic_DNA"/>
</dbReference>
<accession>A0A420XRJ3</accession>
<dbReference type="Proteomes" id="UP000281955">
    <property type="component" value="Unassembled WGS sequence"/>
</dbReference>
<dbReference type="AlphaFoldDB" id="A0A420XRJ3"/>